<dbReference type="EMBL" id="JBHRTR010000028">
    <property type="protein sequence ID" value="MFC3228611.1"/>
    <property type="molecule type" value="Genomic_DNA"/>
</dbReference>
<evidence type="ECO:0000313" key="3">
    <source>
        <dbReference type="Proteomes" id="UP001595528"/>
    </source>
</evidence>
<dbReference type="Gene3D" id="2.40.160.20">
    <property type="match status" value="1"/>
</dbReference>
<dbReference type="HAMAP" id="MF_00775">
    <property type="entry name" value="UPF0311"/>
    <property type="match status" value="1"/>
</dbReference>
<keyword evidence="3" id="KW-1185">Reference proteome</keyword>
<gene>
    <name evidence="2" type="ORF">ACFOGJ_15305</name>
</gene>
<dbReference type="Proteomes" id="UP001595528">
    <property type="component" value="Unassembled WGS sequence"/>
</dbReference>
<dbReference type="PANTHER" id="PTHR37315:SF1">
    <property type="entry name" value="UPF0311 PROTEIN BLR7842"/>
    <property type="match status" value="1"/>
</dbReference>
<dbReference type="PANTHER" id="PTHR37315">
    <property type="entry name" value="UPF0311 PROTEIN BLR7842"/>
    <property type="match status" value="1"/>
</dbReference>
<dbReference type="RefSeq" id="WP_379901905.1">
    <property type="nucleotide sequence ID" value="NZ_JBHRTR010000028.1"/>
</dbReference>
<dbReference type="InterPro" id="IPR020915">
    <property type="entry name" value="UPF0311"/>
</dbReference>
<name>A0ABV7L1T3_9PROT</name>
<evidence type="ECO:0000256" key="1">
    <source>
        <dbReference type="HAMAP-Rule" id="MF_00775"/>
    </source>
</evidence>
<accession>A0ABV7L1T3</accession>
<sequence>MSMTVQTRHLFTLEAKVSIQMGQETPTGMRRIAVVEGGSFRGERLRGEILPTAGGDWLLGRPDGVLLMDVRLTLKTDDGAFIYMTYTGMRHGPEDVIRRLNAGEPVDPSEYYFRVTPRFETASGPYDWLNRLLAVGIGDRKPHGPVYEVFEIL</sequence>
<evidence type="ECO:0000313" key="2">
    <source>
        <dbReference type="EMBL" id="MFC3228611.1"/>
    </source>
</evidence>
<organism evidence="2 3">
    <name type="scientific">Marinibaculum pumilum</name>
    <dbReference type="NCBI Taxonomy" id="1766165"/>
    <lineage>
        <taxon>Bacteria</taxon>
        <taxon>Pseudomonadati</taxon>
        <taxon>Pseudomonadota</taxon>
        <taxon>Alphaproteobacteria</taxon>
        <taxon>Rhodospirillales</taxon>
        <taxon>Rhodospirillaceae</taxon>
        <taxon>Marinibaculum</taxon>
    </lineage>
</organism>
<dbReference type="Pfam" id="PF11578">
    <property type="entry name" value="DUF3237"/>
    <property type="match status" value="1"/>
</dbReference>
<comment type="caution">
    <text evidence="2">The sequence shown here is derived from an EMBL/GenBank/DDBJ whole genome shotgun (WGS) entry which is preliminary data.</text>
</comment>
<reference evidence="3" key="1">
    <citation type="journal article" date="2019" name="Int. J. Syst. Evol. Microbiol.">
        <title>The Global Catalogue of Microorganisms (GCM) 10K type strain sequencing project: providing services to taxonomists for standard genome sequencing and annotation.</title>
        <authorList>
            <consortium name="The Broad Institute Genomics Platform"/>
            <consortium name="The Broad Institute Genome Sequencing Center for Infectious Disease"/>
            <person name="Wu L."/>
            <person name="Ma J."/>
        </authorList>
    </citation>
    <scope>NUCLEOTIDE SEQUENCE [LARGE SCALE GENOMIC DNA]</scope>
    <source>
        <strain evidence="3">KCTC 42964</strain>
    </source>
</reference>
<proteinExistence type="inferred from homology"/>
<comment type="similarity">
    <text evidence="1">Belongs to the UPF0311 family.</text>
</comment>
<protein>
    <recommendedName>
        <fullName evidence="1">UPF0311 protein ACFOGJ_15305</fullName>
    </recommendedName>
</protein>